<dbReference type="OrthoDB" id="4202871at2759"/>
<name>A0A9W9J4T3_9EURO</name>
<dbReference type="Proteomes" id="UP001150904">
    <property type="component" value="Unassembled WGS sequence"/>
</dbReference>
<comment type="caution">
    <text evidence="2">The sequence shown here is derived from an EMBL/GenBank/DDBJ whole genome shotgun (WGS) entry which is preliminary data.</text>
</comment>
<feature type="region of interest" description="Disordered" evidence="1">
    <location>
        <begin position="1"/>
        <end position="67"/>
    </location>
</feature>
<evidence type="ECO:0000256" key="1">
    <source>
        <dbReference type="SAM" id="MobiDB-lite"/>
    </source>
</evidence>
<dbReference type="RefSeq" id="XP_058303499.1">
    <property type="nucleotide sequence ID" value="XM_058456600.1"/>
</dbReference>
<dbReference type="AlphaFoldDB" id="A0A9W9J4T3"/>
<accession>A0A9W9J4T3</accession>
<keyword evidence="3" id="KW-1185">Reference proteome</keyword>
<evidence type="ECO:0000313" key="3">
    <source>
        <dbReference type="Proteomes" id="UP001150904"/>
    </source>
</evidence>
<protein>
    <submittedName>
        <fullName evidence="2">Uncharacterized protein</fullName>
    </submittedName>
</protein>
<sequence length="624" mass="68217">MLDELDNVFDDHPSLDASLEDFENNSNAHRSPLFGMPSQHSGFRSEESDGEIDDPAGDRWSPPGLRQHDYVQGSGWYRHQPYLRRGNLHERLELKPTVGLSLSPSVSREPSPQYEDALEGPGKGKAQEDADSGDVAVAANVPLPMGPGTPQTGRSPSPRPVQGNGVIRNSPEDDGTGFGPENLSNYIRFAVRAEVQHREPIAAIFGYLRSKFDRMTSSKSNTTLSVLIMLVSVAFMRALLLPGLPQSIPDLVKLSGFARSFEPLIYYSENGVQQIGTLQETGVAVWDLSESVRGTNMTSAPIIVRQLDELSDSLKSLSLELTRFFANVDSDIDSILIVMDWAKRELETLSAQPPSTLPTIVFDNMHNMLSRLGALERTTDVGGGIATAETTTLGHLVMAVLGPTSAQRTRATLTRTFAEFLSVLEESINSELTHSTALFALFESIDRQFLNLQRTVVRESDAQERAEGEMLSSLWTRVLGPDAVAVRKYEKNKKLLANVRSRTVANKHLLVDHRGRLLTLKVNLETLRRKLVSPLVRRNDSVSFMGTVDGSGTGAGSSAAGRMLGPVEAVIDGQIKGLEGTYDYLRSVRERQKAKLMEMVYGAGRKPSSMLGSGGQEEEGLAGV</sequence>
<dbReference type="GeneID" id="83183901"/>
<evidence type="ECO:0000313" key="2">
    <source>
        <dbReference type="EMBL" id="KAJ5190559.1"/>
    </source>
</evidence>
<dbReference type="EMBL" id="JAPQKR010000016">
    <property type="protein sequence ID" value="KAJ5190559.1"/>
    <property type="molecule type" value="Genomic_DNA"/>
</dbReference>
<proteinExistence type="predicted"/>
<feature type="compositionally biased region" description="Polar residues" evidence="1">
    <location>
        <begin position="101"/>
        <end position="110"/>
    </location>
</feature>
<reference evidence="2" key="2">
    <citation type="journal article" date="2023" name="IMA Fungus">
        <title>Comparative genomic study of the Penicillium genus elucidates a diverse pangenome and 15 lateral gene transfer events.</title>
        <authorList>
            <person name="Petersen C."/>
            <person name="Sorensen T."/>
            <person name="Nielsen M.R."/>
            <person name="Sondergaard T.E."/>
            <person name="Sorensen J.L."/>
            <person name="Fitzpatrick D.A."/>
            <person name="Frisvad J.C."/>
            <person name="Nielsen K.L."/>
        </authorList>
    </citation>
    <scope>NUCLEOTIDE SEQUENCE</scope>
    <source>
        <strain evidence="2">IBT 15544</strain>
    </source>
</reference>
<feature type="region of interest" description="Disordered" evidence="1">
    <location>
        <begin position="101"/>
        <end position="179"/>
    </location>
</feature>
<organism evidence="2 3">
    <name type="scientific">Penicillium cinerascens</name>
    <dbReference type="NCBI Taxonomy" id="70096"/>
    <lineage>
        <taxon>Eukaryota</taxon>
        <taxon>Fungi</taxon>
        <taxon>Dikarya</taxon>
        <taxon>Ascomycota</taxon>
        <taxon>Pezizomycotina</taxon>
        <taxon>Eurotiomycetes</taxon>
        <taxon>Eurotiomycetidae</taxon>
        <taxon>Eurotiales</taxon>
        <taxon>Aspergillaceae</taxon>
        <taxon>Penicillium</taxon>
    </lineage>
</organism>
<reference evidence="2" key="1">
    <citation type="submission" date="2022-12" db="EMBL/GenBank/DDBJ databases">
        <authorList>
            <person name="Petersen C."/>
        </authorList>
    </citation>
    <scope>NUCLEOTIDE SEQUENCE</scope>
    <source>
        <strain evidence="2">IBT 15544</strain>
    </source>
</reference>
<gene>
    <name evidence="2" type="ORF">N7498_009544</name>
</gene>